<feature type="transmembrane region" description="Helical" evidence="7">
    <location>
        <begin position="205"/>
        <end position="227"/>
    </location>
</feature>
<dbReference type="OrthoDB" id="1699231at2759"/>
<evidence type="ECO:0000313" key="9">
    <source>
        <dbReference type="EMBL" id="EJD34769.1"/>
    </source>
</evidence>
<accession>J0WRU7</accession>
<sequence length="388" mass="42856">MVAIVPLQKRFEWLGEEMIPYLGAELGELLNITLSNTVEALLAIGLLVRDSYRLLQMTVVGVVLLHILLVPGVAFLTGGAEIIEQELHTRKTQINHTLLTLGVMAVAVPTAFFAALDRGNLRDLTEFTTHLDLGPLLTDSRRGDFLKLSRCIAVLLLLCYVGARTYMHNPPGKGNALHMYHKNAPSPLRERALEQENRDSALSPWFGVVALAHCVVFICVTALFIVWSAEELLEHSPVSEEWFGLVLLPLISFEGDAVLSLLHFVRRLWNRKLSAEPDGVASGLSIDLSIQFLMFWMPLLVLVGWAAGKPLLILFDLLEVALLVAACFLVNYVTADSKTNWAEGAVMIVFYVIIAIAAWFYPGQLEVRIFNVAHGTVEEAVANGPPLE</sequence>
<evidence type="ECO:0000256" key="7">
    <source>
        <dbReference type="SAM" id="Phobius"/>
    </source>
</evidence>
<dbReference type="Pfam" id="PF01699">
    <property type="entry name" value="Na_Ca_ex"/>
    <property type="match status" value="1"/>
</dbReference>
<dbReference type="EMBL" id="JH687922">
    <property type="protein sequence ID" value="EJD34769.1"/>
    <property type="molecule type" value="Genomic_DNA"/>
</dbReference>
<feature type="transmembrane region" description="Helical" evidence="7">
    <location>
        <begin position="54"/>
        <end position="76"/>
    </location>
</feature>
<evidence type="ECO:0000256" key="6">
    <source>
        <dbReference type="ARBA" id="ARBA00023136"/>
    </source>
</evidence>
<dbReference type="PANTHER" id="PTHR31503">
    <property type="entry name" value="VACUOLAR CALCIUM ION TRANSPORTER"/>
    <property type="match status" value="1"/>
</dbReference>
<dbReference type="PANTHER" id="PTHR31503:SF22">
    <property type="entry name" value="VACUOLAR CALCIUM ION TRANSPORTER"/>
    <property type="match status" value="1"/>
</dbReference>
<reference evidence="10" key="1">
    <citation type="journal article" date="2012" name="Science">
        <title>The Paleozoic origin of enzymatic lignin decomposition reconstructed from 31 fungal genomes.</title>
        <authorList>
            <person name="Floudas D."/>
            <person name="Binder M."/>
            <person name="Riley R."/>
            <person name="Barry K."/>
            <person name="Blanchette R.A."/>
            <person name="Henrissat B."/>
            <person name="Martinez A.T."/>
            <person name="Otillar R."/>
            <person name="Spatafora J.W."/>
            <person name="Yadav J.S."/>
            <person name="Aerts A."/>
            <person name="Benoit I."/>
            <person name="Boyd A."/>
            <person name="Carlson A."/>
            <person name="Copeland A."/>
            <person name="Coutinho P.M."/>
            <person name="de Vries R.P."/>
            <person name="Ferreira P."/>
            <person name="Findley K."/>
            <person name="Foster B."/>
            <person name="Gaskell J."/>
            <person name="Glotzer D."/>
            <person name="Gorecki P."/>
            <person name="Heitman J."/>
            <person name="Hesse C."/>
            <person name="Hori C."/>
            <person name="Igarashi K."/>
            <person name="Jurgens J.A."/>
            <person name="Kallen N."/>
            <person name="Kersten P."/>
            <person name="Kohler A."/>
            <person name="Kuees U."/>
            <person name="Kumar T.K.A."/>
            <person name="Kuo A."/>
            <person name="LaButti K."/>
            <person name="Larrondo L.F."/>
            <person name="Lindquist E."/>
            <person name="Ling A."/>
            <person name="Lombard V."/>
            <person name="Lucas S."/>
            <person name="Lundell T."/>
            <person name="Martin R."/>
            <person name="McLaughlin D.J."/>
            <person name="Morgenstern I."/>
            <person name="Morin E."/>
            <person name="Murat C."/>
            <person name="Nagy L.G."/>
            <person name="Nolan M."/>
            <person name="Ohm R.A."/>
            <person name="Patyshakuliyeva A."/>
            <person name="Rokas A."/>
            <person name="Ruiz-Duenas F.J."/>
            <person name="Sabat G."/>
            <person name="Salamov A."/>
            <person name="Samejima M."/>
            <person name="Schmutz J."/>
            <person name="Slot J.C."/>
            <person name="St John F."/>
            <person name="Stenlid J."/>
            <person name="Sun H."/>
            <person name="Sun S."/>
            <person name="Syed K."/>
            <person name="Tsang A."/>
            <person name="Wiebenga A."/>
            <person name="Young D."/>
            <person name="Pisabarro A."/>
            <person name="Eastwood D.C."/>
            <person name="Martin F."/>
            <person name="Cullen D."/>
            <person name="Grigoriev I.V."/>
            <person name="Hibbett D.S."/>
        </authorList>
    </citation>
    <scope>NUCLEOTIDE SEQUENCE [LARGE SCALE GENOMIC DNA]</scope>
    <source>
        <strain evidence="10">TFB10046</strain>
    </source>
</reference>
<keyword evidence="5" id="KW-0406">Ion transport</keyword>
<evidence type="ECO:0000256" key="4">
    <source>
        <dbReference type="ARBA" id="ARBA00022989"/>
    </source>
</evidence>
<dbReference type="GO" id="GO:0006874">
    <property type="term" value="P:intracellular calcium ion homeostasis"/>
    <property type="evidence" value="ECO:0007669"/>
    <property type="project" value="TreeGrafter"/>
</dbReference>
<dbReference type="InParanoid" id="J0WRU7"/>
<dbReference type="KEGG" id="adl:AURDEDRAFT_109247"/>
<protein>
    <recommendedName>
        <fullName evidence="8">Sodium/calcium exchanger membrane region domain-containing protein</fullName>
    </recommendedName>
</protein>
<gene>
    <name evidence="9" type="ORF">AURDEDRAFT_109247</name>
</gene>
<feature type="domain" description="Sodium/calcium exchanger membrane region" evidence="8">
    <location>
        <begin position="207"/>
        <end position="359"/>
    </location>
</feature>
<feature type="transmembrane region" description="Helical" evidence="7">
    <location>
        <begin position="286"/>
        <end position="307"/>
    </location>
</feature>
<feature type="transmembrane region" description="Helical" evidence="7">
    <location>
        <begin position="242"/>
        <end position="265"/>
    </location>
</feature>
<keyword evidence="3 7" id="KW-0812">Transmembrane</keyword>
<comment type="subcellular location">
    <subcellularLocation>
        <location evidence="1">Endomembrane system</location>
        <topology evidence="1">Multi-pass membrane protein</topology>
    </subcellularLocation>
</comment>
<feature type="transmembrane region" description="Helical" evidence="7">
    <location>
        <begin position="341"/>
        <end position="361"/>
    </location>
</feature>
<dbReference type="GO" id="GO:0000329">
    <property type="term" value="C:fungal-type vacuole membrane"/>
    <property type="evidence" value="ECO:0007669"/>
    <property type="project" value="TreeGrafter"/>
</dbReference>
<name>J0WRU7_AURST</name>
<keyword evidence="2" id="KW-0813">Transport</keyword>
<organism evidence="9 10">
    <name type="scientific">Auricularia subglabra (strain TFB-10046 / SS5)</name>
    <name type="common">White-rot fungus</name>
    <name type="synonym">Auricularia delicata (strain TFB10046)</name>
    <dbReference type="NCBI Taxonomy" id="717982"/>
    <lineage>
        <taxon>Eukaryota</taxon>
        <taxon>Fungi</taxon>
        <taxon>Dikarya</taxon>
        <taxon>Basidiomycota</taxon>
        <taxon>Agaricomycotina</taxon>
        <taxon>Agaricomycetes</taxon>
        <taxon>Auriculariales</taxon>
        <taxon>Auriculariaceae</taxon>
        <taxon>Auricularia</taxon>
    </lineage>
</organism>
<evidence type="ECO:0000259" key="8">
    <source>
        <dbReference type="Pfam" id="PF01699"/>
    </source>
</evidence>
<evidence type="ECO:0000313" key="10">
    <source>
        <dbReference type="Proteomes" id="UP000006514"/>
    </source>
</evidence>
<dbReference type="AlphaFoldDB" id="J0WRU7"/>
<dbReference type="FunCoup" id="J0WRU7">
    <property type="interactions" value="1"/>
</dbReference>
<evidence type="ECO:0000256" key="2">
    <source>
        <dbReference type="ARBA" id="ARBA00022448"/>
    </source>
</evidence>
<feature type="transmembrane region" description="Helical" evidence="7">
    <location>
        <begin position="313"/>
        <end position="334"/>
    </location>
</feature>
<dbReference type="GO" id="GO:0012505">
    <property type="term" value="C:endomembrane system"/>
    <property type="evidence" value="ECO:0007669"/>
    <property type="project" value="UniProtKB-SubCell"/>
</dbReference>
<evidence type="ECO:0000256" key="1">
    <source>
        <dbReference type="ARBA" id="ARBA00004127"/>
    </source>
</evidence>
<dbReference type="InterPro" id="IPR004713">
    <property type="entry name" value="CaH_exchang"/>
</dbReference>
<evidence type="ECO:0000256" key="3">
    <source>
        <dbReference type="ARBA" id="ARBA00022692"/>
    </source>
</evidence>
<dbReference type="eggNOG" id="KOG1397">
    <property type="taxonomic scope" value="Eukaryota"/>
</dbReference>
<keyword evidence="4 7" id="KW-1133">Transmembrane helix</keyword>
<dbReference type="GO" id="GO:0015369">
    <property type="term" value="F:calcium:proton antiporter activity"/>
    <property type="evidence" value="ECO:0007669"/>
    <property type="project" value="TreeGrafter"/>
</dbReference>
<dbReference type="InterPro" id="IPR004837">
    <property type="entry name" value="NaCa_Exmemb"/>
</dbReference>
<evidence type="ECO:0000256" key="5">
    <source>
        <dbReference type="ARBA" id="ARBA00023065"/>
    </source>
</evidence>
<keyword evidence="10" id="KW-1185">Reference proteome</keyword>
<feature type="transmembrane region" description="Helical" evidence="7">
    <location>
        <begin position="97"/>
        <end position="116"/>
    </location>
</feature>
<keyword evidence="6 7" id="KW-0472">Membrane</keyword>
<proteinExistence type="predicted"/>
<dbReference type="Proteomes" id="UP000006514">
    <property type="component" value="Unassembled WGS sequence"/>
</dbReference>